<organism evidence="3 5">
    <name type="scientific">Oryza sativa subsp. japonica</name>
    <name type="common">Rice</name>
    <dbReference type="NCBI Taxonomy" id="39947"/>
    <lineage>
        <taxon>Eukaryota</taxon>
        <taxon>Viridiplantae</taxon>
        <taxon>Streptophyta</taxon>
        <taxon>Embryophyta</taxon>
        <taxon>Tracheophyta</taxon>
        <taxon>Spermatophyta</taxon>
        <taxon>Magnoliopsida</taxon>
        <taxon>Liliopsida</taxon>
        <taxon>Poales</taxon>
        <taxon>Poaceae</taxon>
        <taxon>BOP clade</taxon>
        <taxon>Oryzoideae</taxon>
        <taxon>Oryzeae</taxon>
        <taxon>Oryzinae</taxon>
        <taxon>Oryza</taxon>
        <taxon>Oryza sativa</taxon>
    </lineage>
</organism>
<reference evidence="4" key="2">
    <citation type="submission" date="2001-11" db="EMBL/GenBank/DDBJ databases">
        <title>Oryza sativa nipponbare(GA3) genomic DNA, chromosome 7, PAC clone:P0495H05.</title>
        <authorList>
            <person name="Sasaki T."/>
            <person name="Matsumoto T."/>
            <person name="Yamamoto K."/>
        </authorList>
    </citation>
    <scope>NUCLEOTIDE SEQUENCE</scope>
</reference>
<dbReference type="EMBL" id="AP004314">
    <property type="protein sequence ID" value="BAC83500.1"/>
    <property type="molecule type" value="Genomic_DNA"/>
</dbReference>
<keyword evidence="2" id="KW-0472">Membrane</keyword>
<reference evidence="5" key="4">
    <citation type="journal article" date="2008" name="Nucleic Acids Res.">
        <title>The rice annotation project database (RAP-DB): 2008 update.</title>
        <authorList>
            <consortium name="The rice annotation project (RAP)"/>
        </authorList>
    </citation>
    <scope>GENOME REANNOTATION</scope>
    <source>
        <strain evidence="5">cv. Nipponbare</strain>
    </source>
</reference>
<evidence type="ECO:0000313" key="5">
    <source>
        <dbReference type="Proteomes" id="UP000000763"/>
    </source>
</evidence>
<evidence type="ECO:0000313" key="3">
    <source>
        <dbReference type="EMBL" id="BAC45054.1"/>
    </source>
</evidence>
<evidence type="ECO:0000256" key="2">
    <source>
        <dbReference type="SAM" id="Phobius"/>
    </source>
</evidence>
<accession>Q8GVZ5</accession>
<dbReference type="Proteomes" id="UP000000763">
    <property type="component" value="Chromosome 7"/>
</dbReference>
<evidence type="ECO:0000256" key="1">
    <source>
        <dbReference type="SAM" id="MobiDB-lite"/>
    </source>
</evidence>
<dbReference type="EMBL" id="AP003829">
    <property type="protein sequence ID" value="BAC45054.1"/>
    <property type="molecule type" value="Genomic_DNA"/>
</dbReference>
<keyword evidence="2" id="KW-0812">Transmembrane</keyword>
<protein>
    <submittedName>
        <fullName evidence="3">Uncharacterized protein</fullName>
    </submittedName>
</protein>
<reference evidence="5" key="3">
    <citation type="journal article" date="2005" name="Nature">
        <title>The map-based sequence of the rice genome.</title>
        <authorList>
            <consortium name="International rice genome sequencing project (IRGSP)"/>
            <person name="Matsumoto T."/>
            <person name="Wu J."/>
            <person name="Kanamori H."/>
            <person name="Katayose Y."/>
            <person name="Fujisawa M."/>
            <person name="Namiki N."/>
            <person name="Mizuno H."/>
            <person name="Yamamoto K."/>
            <person name="Antonio B.A."/>
            <person name="Baba T."/>
            <person name="Sakata K."/>
            <person name="Nagamura Y."/>
            <person name="Aoki H."/>
            <person name="Arikawa K."/>
            <person name="Arita K."/>
            <person name="Bito T."/>
            <person name="Chiden Y."/>
            <person name="Fujitsuka N."/>
            <person name="Fukunaka R."/>
            <person name="Hamada M."/>
            <person name="Harada C."/>
            <person name="Hayashi A."/>
            <person name="Hijishita S."/>
            <person name="Honda M."/>
            <person name="Hosokawa S."/>
            <person name="Ichikawa Y."/>
            <person name="Idonuma A."/>
            <person name="Iijima M."/>
            <person name="Ikeda M."/>
            <person name="Ikeno M."/>
            <person name="Ito K."/>
            <person name="Ito S."/>
            <person name="Ito T."/>
            <person name="Ito Y."/>
            <person name="Ito Y."/>
            <person name="Iwabuchi A."/>
            <person name="Kamiya K."/>
            <person name="Karasawa W."/>
            <person name="Kurita K."/>
            <person name="Katagiri S."/>
            <person name="Kikuta A."/>
            <person name="Kobayashi H."/>
            <person name="Kobayashi N."/>
            <person name="Machita K."/>
            <person name="Maehara T."/>
            <person name="Masukawa M."/>
            <person name="Mizubayashi T."/>
            <person name="Mukai Y."/>
            <person name="Nagasaki H."/>
            <person name="Nagata Y."/>
            <person name="Naito S."/>
            <person name="Nakashima M."/>
            <person name="Nakama Y."/>
            <person name="Nakamichi Y."/>
            <person name="Nakamura M."/>
            <person name="Meguro A."/>
            <person name="Negishi M."/>
            <person name="Ohta I."/>
            <person name="Ohta T."/>
            <person name="Okamoto M."/>
            <person name="Ono N."/>
            <person name="Saji S."/>
            <person name="Sakaguchi M."/>
            <person name="Sakai K."/>
            <person name="Shibata M."/>
            <person name="Shimokawa T."/>
            <person name="Song J."/>
            <person name="Takazaki Y."/>
            <person name="Terasawa K."/>
            <person name="Tsugane M."/>
            <person name="Tsuji K."/>
            <person name="Ueda S."/>
            <person name="Waki K."/>
            <person name="Yamagata H."/>
            <person name="Yamamoto M."/>
            <person name="Yamamoto S."/>
            <person name="Yamane H."/>
            <person name="Yoshiki S."/>
            <person name="Yoshihara R."/>
            <person name="Yukawa K."/>
            <person name="Zhong H."/>
            <person name="Yano M."/>
            <person name="Yuan Q."/>
            <person name="Ouyang S."/>
            <person name="Liu J."/>
            <person name="Jones K.M."/>
            <person name="Gansberger K."/>
            <person name="Moffat K."/>
            <person name="Hill J."/>
            <person name="Bera J."/>
            <person name="Fadrosh D."/>
            <person name="Jin S."/>
            <person name="Johri S."/>
            <person name="Kim M."/>
            <person name="Overton L."/>
            <person name="Reardon M."/>
            <person name="Tsitrin T."/>
            <person name="Vuong H."/>
            <person name="Weaver B."/>
            <person name="Ciecko A."/>
            <person name="Tallon L."/>
            <person name="Jackson J."/>
            <person name="Pai G."/>
            <person name="Aken S.V."/>
            <person name="Utterback T."/>
            <person name="Reidmuller S."/>
            <person name="Feldblyum T."/>
            <person name="Hsiao J."/>
            <person name="Zismann V."/>
            <person name="Iobst S."/>
            <person name="de Vazeille A.R."/>
            <person name="Buell C.R."/>
            <person name="Ying K."/>
            <person name="Li Y."/>
            <person name="Lu T."/>
            <person name="Huang Y."/>
            <person name="Zhao Q."/>
            <person name="Feng Q."/>
            <person name="Zhang L."/>
            <person name="Zhu J."/>
            <person name="Weng Q."/>
            <person name="Mu J."/>
            <person name="Lu Y."/>
            <person name="Fan D."/>
            <person name="Liu Y."/>
            <person name="Guan J."/>
            <person name="Zhang Y."/>
            <person name="Yu S."/>
            <person name="Liu X."/>
            <person name="Zhang Y."/>
            <person name="Hong G."/>
            <person name="Han B."/>
            <person name="Choisne N."/>
            <person name="Demange N."/>
            <person name="Orjeda G."/>
            <person name="Samain S."/>
            <person name="Cattolico L."/>
            <person name="Pelletier E."/>
            <person name="Couloux A."/>
            <person name="Segurens B."/>
            <person name="Wincker P."/>
            <person name="D'Hont A."/>
            <person name="Scarpelli C."/>
            <person name="Weissenbach J."/>
            <person name="Salanoubat M."/>
            <person name="Quetier F."/>
            <person name="Yu Y."/>
            <person name="Kim H.R."/>
            <person name="Rambo T."/>
            <person name="Currie J."/>
            <person name="Collura K."/>
            <person name="Luo M."/>
            <person name="Yang T."/>
            <person name="Ammiraju J.S.S."/>
            <person name="Engler F."/>
            <person name="Soderlund C."/>
            <person name="Wing R.A."/>
            <person name="Palmer L.E."/>
            <person name="de la Bastide M."/>
            <person name="Spiegel L."/>
            <person name="Nascimento L."/>
            <person name="Zutavern T."/>
            <person name="O'Shaughnessy A."/>
            <person name="Dike S."/>
            <person name="Dedhia N."/>
            <person name="Preston R."/>
            <person name="Balija V."/>
            <person name="McCombie W.R."/>
            <person name="Chow T."/>
            <person name="Chen H."/>
            <person name="Chung M."/>
            <person name="Chen C."/>
            <person name="Shaw J."/>
            <person name="Wu H."/>
            <person name="Hsiao K."/>
            <person name="Chao Y."/>
            <person name="Chu M."/>
            <person name="Cheng C."/>
            <person name="Hour A."/>
            <person name="Lee P."/>
            <person name="Lin S."/>
            <person name="Lin Y."/>
            <person name="Liou J."/>
            <person name="Liu S."/>
            <person name="Hsing Y."/>
            <person name="Raghuvanshi S."/>
            <person name="Mohanty A."/>
            <person name="Bharti A.K."/>
            <person name="Gaur A."/>
            <person name="Gupta V."/>
            <person name="Kumar D."/>
            <person name="Ravi V."/>
            <person name="Vij S."/>
            <person name="Kapur A."/>
            <person name="Khurana P."/>
            <person name="Khurana P."/>
            <person name="Khurana J.P."/>
            <person name="Tyagi A.K."/>
            <person name="Gaikwad K."/>
            <person name="Singh A."/>
            <person name="Dalal V."/>
            <person name="Srivastava S."/>
            <person name="Dixit A."/>
            <person name="Pal A.K."/>
            <person name="Ghazi I.A."/>
            <person name="Yadav M."/>
            <person name="Pandit A."/>
            <person name="Bhargava A."/>
            <person name="Sureshbabu K."/>
            <person name="Batra K."/>
            <person name="Sharma T.R."/>
            <person name="Mohapatra T."/>
            <person name="Singh N.K."/>
            <person name="Messing J."/>
            <person name="Nelson A.B."/>
            <person name="Fuks G."/>
            <person name="Kavchok S."/>
            <person name="Keizer G."/>
            <person name="Linton E."/>
            <person name="Llaca V."/>
            <person name="Song R."/>
            <person name="Tanyolac B."/>
            <person name="Young S."/>
            <person name="Ho-Il K."/>
            <person name="Hahn J.H."/>
            <person name="Sangsakoo G."/>
            <person name="Vanavichit A."/>
            <person name="de Mattos Luiz.A.T."/>
            <person name="Zimmer P.D."/>
            <person name="Malone G."/>
            <person name="Dellagostin O."/>
            <person name="de Oliveira A.C."/>
            <person name="Bevan M."/>
            <person name="Bancroft I."/>
            <person name="Minx P."/>
            <person name="Cordum H."/>
            <person name="Wilson R."/>
            <person name="Cheng Z."/>
            <person name="Jin W."/>
            <person name="Jiang J."/>
            <person name="Leong S.A."/>
            <person name="Iwama H."/>
            <person name="Gojobori T."/>
            <person name="Itoh T."/>
            <person name="Niimura Y."/>
            <person name="Fujii Y."/>
            <person name="Habara T."/>
            <person name="Sakai H."/>
            <person name="Sato Y."/>
            <person name="Wilson G."/>
            <person name="Kumar K."/>
            <person name="McCouch S."/>
            <person name="Juretic N."/>
            <person name="Hoen D."/>
            <person name="Wright S."/>
            <person name="Bruskiewich R."/>
            <person name="Bureau T."/>
            <person name="Miyao A."/>
            <person name="Hirochika H."/>
            <person name="Nishikawa T."/>
            <person name="Kadowaki K."/>
            <person name="Sugiura M."/>
            <person name="Burr B."/>
            <person name="Sasaki T."/>
        </authorList>
    </citation>
    <scope>NUCLEOTIDE SEQUENCE [LARGE SCALE GENOMIC DNA]</scope>
    <source>
        <strain evidence="5">cv. Nipponbare</strain>
    </source>
</reference>
<evidence type="ECO:0000313" key="4">
    <source>
        <dbReference type="EMBL" id="BAC83500.1"/>
    </source>
</evidence>
<dbReference type="AlphaFoldDB" id="Q8GVZ5"/>
<gene>
    <name evidence="3" type="primary">OJ1417_E01.119</name>
    <name evidence="4" type="ORF">P0495H05.59</name>
</gene>
<keyword evidence="2" id="KW-1133">Transmembrane helix</keyword>
<feature type="region of interest" description="Disordered" evidence="1">
    <location>
        <begin position="1"/>
        <end position="30"/>
    </location>
</feature>
<feature type="transmembrane region" description="Helical" evidence="2">
    <location>
        <begin position="40"/>
        <end position="59"/>
    </location>
</feature>
<reference evidence="3" key="1">
    <citation type="submission" date="2001-07" db="EMBL/GenBank/DDBJ databases">
        <title>Oryza sativa nipponbare(GA3) genomic DNA, chromosome 7, BAC clone:OJ1417_E01.</title>
        <authorList>
            <person name="Sasaki T."/>
            <person name="Matsumoto T."/>
            <person name="Yamamoto K."/>
        </authorList>
    </citation>
    <scope>NUCLEOTIDE SEQUENCE</scope>
</reference>
<proteinExistence type="predicted"/>
<name>Q8GVZ5_ORYSJ</name>
<sequence length="76" mass="8069">MRPSHHDASQSASAGPAGRREAGPGAGRPLAAPSCQLKRMHAIAMAFSVFVVVVIYSLFLSTCRRRRALAYLAADS</sequence>